<keyword evidence="2" id="KW-1185">Reference proteome</keyword>
<dbReference type="InParanoid" id="A0A507ATE8"/>
<dbReference type="GeneID" id="41976270"/>
<proteinExistence type="predicted"/>
<sequence>MDGSLPDDEPLPEVIVIASDGDAILDVVFESSRETLTAARKAAQVRPTLRARDGAAKAVPKARTRVAYRVKVDALRKHSKYFDNLLGDTRFQEAKTIVDAFKNMSLRGVEPAELEDRELPRIPLGDDDEATRSVGRDVVFAELLRILHRKETVKTMKNPPTLLQLSMLAVLADRFDCKAPVSAYMRGLRFKFPQPRTRVLQDEGGPPVLANEDSIRQKILTSWLLNEPARFQTGTKELILFGSRNWSLYREDEESQTALWWDLPDGLERELQYRRECILNCIASIQSHFLGLYTSRTRQCKLGYSSSVACDSFQLGEMVRFLSNKELMFLVDFSPASVDQVSDCSTTDIYHILSTLKQCPSYQIDNNHTNCGLRTRILPILEYIHSMLSSSIVAISRNAWEKDREGTSWAPRGDGDDGHAKVFKFTRSLSGDQRLRFEGAMAADRMARELFTSTEWDWTPET</sequence>
<evidence type="ECO:0000313" key="1">
    <source>
        <dbReference type="EMBL" id="TPX09976.1"/>
    </source>
</evidence>
<dbReference type="OrthoDB" id="5398371at2759"/>
<name>A0A507ATE8_9PEZI</name>
<organism evidence="1 2">
    <name type="scientific">Thyridium curvatum</name>
    <dbReference type="NCBI Taxonomy" id="1093900"/>
    <lineage>
        <taxon>Eukaryota</taxon>
        <taxon>Fungi</taxon>
        <taxon>Dikarya</taxon>
        <taxon>Ascomycota</taxon>
        <taxon>Pezizomycotina</taxon>
        <taxon>Sordariomycetes</taxon>
        <taxon>Sordariomycetidae</taxon>
        <taxon>Thyridiales</taxon>
        <taxon>Thyridiaceae</taxon>
        <taxon>Thyridium</taxon>
    </lineage>
</organism>
<reference evidence="1 2" key="1">
    <citation type="submission" date="2019-06" db="EMBL/GenBank/DDBJ databases">
        <title>Draft genome sequence of the filamentous fungus Phialemoniopsis curvata isolated from diesel fuel.</title>
        <authorList>
            <person name="Varaljay V.A."/>
            <person name="Lyon W.J."/>
            <person name="Crouch A.L."/>
            <person name="Drake C.E."/>
            <person name="Hollomon J.M."/>
            <person name="Nadeau L.J."/>
            <person name="Nunn H.S."/>
            <person name="Stevenson B.S."/>
            <person name="Bojanowski C.L."/>
            <person name="Crookes-Goodson W.J."/>
        </authorList>
    </citation>
    <scope>NUCLEOTIDE SEQUENCE [LARGE SCALE GENOMIC DNA]</scope>
    <source>
        <strain evidence="1 2">D216</strain>
    </source>
</reference>
<evidence type="ECO:0000313" key="2">
    <source>
        <dbReference type="Proteomes" id="UP000319257"/>
    </source>
</evidence>
<protein>
    <recommendedName>
        <fullName evidence="3">Hydroxyproline-rich glyco protein</fullName>
    </recommendedName>
</protein>
<dbReference type="EMBL" id="SKBQ01000060">
    <property type="protein sequence ID" value="TPX09976.1"/>
    <property type="molecule type" value="Genomic_DNA"/>
</dbReference>
<evidence type="ECO:0008006" key="3">
    <source>
        <dbReference type="Google" id="ProtNLM"/>
    </source>
</evidence>
<dbReference type="RefSeq" id="XP_030991687.1">
    <property type="nucleotide sequence ID" value="XM_031143720.1"/>
</dbReference>
<gene>
    <name evidence="1" type="ORF">E0L32_008823</name>
</gene>
<dbReference type="AlphaFoldDB" id="A0A507ATE8"/>
<dbReference type="Proteomes" id="UP000319257">
    <property type="component" value="Unassembled WGS sequence"/>
</dbReference>
<comment type="caution">
    <text evidence="1">The sequence shown here is derived from an EMBL/GenBank/DDBJ whole genome shotgun (WGS) entry which is preliminary data.</text>
</comment>
<accession>A0A507ATE8</accession>